<keyword evidence="4" id="KW-1185">Reference proteome</keyword>
<reference evidence="3 4" key="1">
    <citation type="journal article" date="2013" name="Science">
        <title>Genomic diversity and evolution of the head crest in the rock pigeon.</title>
        <authorList>
            <person name="Shapiro M.D."/>
            <person name="Kronenberg Z."/>
            <person name="Li C."/>
            <person name="Domyan E.T."/>
            <person name="Pan H."/>
            <person name="Campbell M."/>
            <person name="Tan H."/>
            <person name="Huff C.D."/>
            <person name="Hu H."/>
            <person name="Vickrey A.I."/>
            <person name="Nielsen S.C."/>
            <person name="Stringham S.A."/>
            <person name="Hu H."/>
            <person name="Willerslev E."/>
            <person name="Gilbert M.T."/>
            <person name="Yandell M."/>
            <person name="Zhang G."/>
            <person name="Wang J."/>
        </authorList>
    </citation>
    <scope>NUCLEOTIDE SEQUENCE [LARGE SCALE GENOMIC DNA]</scope>
    <source>
        <tissue evidence="3">Blood</tissue>
    </source>
</reference>
<dbReference type="AlphaFoldDB" id="A0A2I0M3Y0"/>
<feature type="domain" description="Ras/Rap GTPase-activating protein SynGAP-like PH" evidence="2">
    <location>
        <begin position="77"/>
        <end position="142"/>
    </location>
</feature>
<feature type="compositionally biased region" description="Basic residues" evidence="1">
    <location>
        <begin position="25"/>
        <end position="44"/>
    </location>
</feature>
<dbReference type="InParanoid" id="A0A2I0M3Y0"/>
<feature type="non-terminal residue" evidence="3">
    <location>
        <position position="163"/>
    </location>
</feature>
<dbReference type="Proteomes" id="UP000053872">
    <property type="component" value="Unassembled WGS sequence"/>
</dbReference>
<name>A0A2I0M3Y0_COLLI</name>
<dbReference type="InterPro" id="IPR057606">
    <property type="entry name" value="SynGAP1-like_PH"/>
</dbReference>
<sequence>MCKIDTKMSVNSRKSSGRPSYYYRLLRRSRLQRQRSRSRSRNRPLSRESPPERCGQRRSMPSGVPDRNPTMEPAATAPFRVTGFLSRRLKGSIKRTKSQPKLDRNSSFRHILPGFRSVDNERRVLIRRTLSDSGSSGSELLTPPFQHCQMYRVSILLRNIVPQ</sequence>
<feature type="region of interest" description="Disordered" evidence="1">
    <location>
        <begin position="1"/>
        <end position="79"/>
    </location>
</feature>
<feature type="compositionally biased region" description="Basic and acidic residues" evidence="1">
    <location>
        <begin position="45"/>
        <end position="55"/>
    </location>
</feature>
<dbReference type="Pfam" id="PF25321">
    <property type="entry name" value="PH_RASGAP"/>
    <property type="match status" value="1"/>
</dbReference>
<evidence type="ECO:0000259" key="2">
    <source>
        <dbReference type="Pfam" id="PF25321"/>
    </source>
</evidence>
<protein>
    <submittedName>
        <fullName evidence="3">Disabled homolog 2-interacting protein</fullName>
    </submittedName>
</protein>
<gene>
    <name evidence="3" type="ORF">A306_00005905</name>
</gene>
<evidence type="ECO:0000313" key="3">
    <source>
        <dbReference type="EMBL" id="PKK24384.1"/>
    </source>
</evidence>
<dbReference type="EMBL" id="AKCR02000043">
    <property type="protein sequence ID" value="PKK24384.1"/>
    <property type="molecule type" value="Genomic_DNA"/>
</dbReference>
<dbReference type="STRING" id="8932.A0A2I0M3Y0"/>
<evidence type="ECO:0000256" key="1">
    <source>
        <dbReference type="SAM" id="MobiDB-lite"/>
    </source>
</evidence>
<organism evidence="3 4">
    <name type="scientific">Columba livia</name>
    <name type="common">Rock dove</name>
    <dbReference type="NCBI Taxonomy" id="8932"/>
    <lineage>
        <taxon>Eukaryota</taxon>
        <taxon>Metazoa</taxon>
        <taxon>Chordata</taxon>
        <taxon>Craniata</taxon>
        <taxon>Vertebrata</taxon>
        <taxon>Euteleostomi</taxon>
        <taxon>Archelosauria</taxon>
        <taxon>Archosauria</taxon>
        <taxon>Dinosauria</taxon>
        <taxon>Saurischia</taxon>
        <taxon>Theropoda</taxon>
        <taxon>Coelurosauria</taxon>
        <taxon>Aves</taxon>
        <taxon>Neognathae</taxon>
        <taxon>Neoaves</taxon>
        <taxon>Columbimorphae</taxon>
        <taxon>Columbiformes</taxon>
        <taxon>Columbidae</taxon>
        <taxon>Columba</taxon>
    </lineage>
</organism>
<accession>A0A2I0M3Y0</accession>
<comment type="caution">
    <text evidence="3">The sequence shown here is derived from an EMBL/GenBank/DDBJ whole genome shotgun (WGS) entry which is preliminary data.</text>
</comment>
<proteinExistence type="predicted"/>
<evidence type="ECO:0000313" key="4">
    <source>
        <dbReference type="Proteomes" id="UP000053872"/>
    </source>
</evidence>